<accession>A0AC58ISA2</accession>
<proteinExistence type="predicted"/>
<name>A0AC58ISA2_DANRE</name>
<protein>
    <submittedName>
        <fullName evidence="2">Dynein axonemal heavy chain 5-like</fullName>
    </submittedName>
</protein>
<keyword evidence="1" id="KW-1185">Reference proteome</keyword>
<sequence length="112" mass="12491">MNQALKSQEVHYDDFGLRNILSVLRTLGAVKRSNPTEPEKTGIMRVLRDMNLSKMVDEDEPLFMSLINDLFPRIMLDKAGYPDLEAAITKQAEEAGLIAHSPTLDSQTCATV</sequence>
<evidence type="ECO:0000313" key="1">
    <source>
        <dbReference type="Proteomes" id="UP000000437"/>
    </source>
</evidence>
<dbReference type="RefSeq" id="XP_073797101.1">
    <property type="nucleotide sequence ID" value="XM_073941000.1"/>
</dbReference>
<reference evidence="2" key="1">
    <citation type="submission" date="2025-08" db="UniProtKB">
        <authorList>
            <consortium name="RefSeq"/>
        </authorList>
    </citation>
    <scope>IDENTIFICATION</scope>
    <source>
        <strain evidence="2">Tuebingen</strain>
        <tissue evidence="2">Fibroblasts and whole tissue</tissue>
    </source>
</reference>
<dbReference type="Proteomes" id="UP000000437">
    <property type="component" value="Chromosome 24"/>
</dbReference>
<evidence type="ECO:0000313" key="2">
    <source>
        <dbReference type="RefSeq" id="XP_073797101.1"/>
    </source>
</evidence>
<gene>
    <name evidence="2" type="primary">LOC110438357</name>
</gene>
<organism evidence="1 2">
    <name type="scientific">Danio rerio</name>
    <name type="common">Zebrafish</name>
    <name type="synonym">Brachydanio rerio</name>
    <dbReference type="NCBI Taxonomy" id="7955"/>
    <lineage>
        <taxon>Eukaryota</taxon>
        <taxon>Metazoa</taxon>
        <taxon>Chordata</taxon>
        <taxon>Craniata</taxon>
        <taxon>Vertebrata</taxon>
        <taxon>Euteleostomi</taxon>
        <taxon>Actinopterygii</taxon>
        <taxon>Neopterygii</taxon>
        <taxon>Teleostei</taxon>
        <taxon>Ostariophysi</taxon>
        <taxon>Cypriniformes</taxon>
        <taxon>Danionidae</taxon>
        <taxon>Danioninae</taxon>
        <taxon>Danio</taxon>
    </lineage>
</organism>